<organism evidence="1 2">
    <name type="scientific">Vigna unguiculata</name>
    <name type="common">Cowpea</name>
    <dbReference type="NCBI Taxonomy" id="3917"/>
    <lineage>
        <taxon>Eukaryota</taxon>
        <taxon>Viridiplantae</taxon>
        <taxon>Streptophyta</taxon>
        <taxon>Embryophyta</taxon>
        <taxon>Tracheophyta</taxon>
        <taxon>Spermatophyta</taxon>
        <taxon>Magnoliopsida</taxon>
        <taxon>eudicotyledons</taxon>
        <taxon>Gunneridae</taxon>
        <taxon>Pentapetalae</taxon>
        <taxon>rosids</taxon>
        <taxon>fabids</taxon>
        <taxon>Fabales</taxon>
        <taxon>Fabaceae</taxon>
        <taxon>Papilionoideae</taxon>
        <taxon>50 kb inversion clade</taxon>
        <taxon>NPAAA clade</taxon>
        <taxon>indigoferoid/millettioid clade</taxon>
        <taxon>Phaseoleae</taxon>
        <taxon>Vigna</taxon>
    </lineage>
</organism>
<dbReference type="EMBL" id="CP039355">
    <property type="protein sequence ID" value="QCE14767.1"/>
    <property type="molecule type" value="Genomic_DNA"/>
</dbReference>
<name>A0A4D6NSM5_VIGUN</name>
<reference evidence="1 2" key="1">
    <citation type="submission" date="2019-04" db="EMBL/GenBank/DDBJ databases">
        <title>An improved genome assembly and genetic linkage map for asparagus bean, Vigna unguiculata ssp. sesquipedialis.</title>
        <authorList>
            <person name="Xia Q."/>
            <person name="Zhang R."/>
            <person name="Dong Y."/>
        </authorList>
    </citation>
    <scope>NUCLEOTIDE SEQUENCE [LARGE SCALE GENOMIC DNA]</scope>
    <source>
        <tissue evidence="1">Leaf</tissue>
    </source>
</reference>
<proteinExistence type="predicted"/>
<evidence type="ECO:0000313" key="1">
    <source>
        <dbReference type="EMBL" id="QCE14767.1"/>
    </source>
</evidence>
<evidence type="ECO:0000313" key="2">
    <source>
        <dbReference type="Proteomes" id="UP000501690"/>
    </source>
</evidence>
<accession>A0A4D6NSM5</accession>
<dbReference type="AlphaFoldDB" id="A0A4D6NSM5"/>
<keyword evidence="2" id="KW-1185">Reference proteome</keyword>
<gene>
    <name evidence="1" type="ORF">DEO72_LG11g1773</name>
</gene>
<sequence>MMYAAIETIVERSAGVSGAVYLEVVSLSQTSKTPDRALLGHIDCFIFELDTAVLSPSRLLLKAAIAFLSLSSWLTILAHGAVVPGLHSLCYCSILLRLKRFYSSVLLKRRAPALSDASSRSGESDSPKRVVEENLMYCARVLVQARDLHFWRRAVSPRRDGRSAGVSGAVYLEVVSLSQTSKTPDRALLGHIDCFIFELDTAVLSPSRLLLKAAIAFLSLSSWLTILAHGAVVPGLHSLCYCSILLRLKRFYSSVLLKRRAPALSDASSRSGESDSPKRVVEENLMYCARVLVQARDLHFWRRAVSPRRDGSA</sequence>
<protein>
    <submittedName>
        <fullName evidence="1">Uncharacterized protein</fullName>
    </submittedName>
</protein>
<dbReference type="Proteomes" id="UP000501690">
    <property type="component" value="Linkage Group LG11"/>
</dbReference>